<comment type="caution">
    <text evidence="2">The sequence shown here is derived from an EMBL/GenBank/DDBJ whole genome shotgun (WGS) entry which is preliminary data.</text>
</comment>
<feature type="transmembrane region" description="Helical" evidence="1">
    <location>
        <begin position="7"/>
        <end position="26"/>
    </location>
</feature>
<sequence>MEKYGRVLIIIFFLCLINLALTFFVINKISIQSEPKPTTIAIVTKTSPTPFAKTTIVTDSTDIKSDLNTIKAEIRALREILETTFNTNEP</sequence>
<protein>
    <submittedName>
        <fullName evidence="2">Uncharacterized protein</fullName>
    </submittedName>
</protein>
<name>A0A0G0C4X1_9BACT</name>
<reference evidence="2 3" key="1">
    <citation type="journal article" date="2015" name="Nature">
        <title>rRNA introns, odd ribosomes, and small enigmatic genomes across a large radiation of phyla.</title>
        <authorList>
            <person name="Brown C.T."/>
            <person name="Hug L.A."/>
            <person name="Thomas B.C."/>
            <person name="Sharon I."/>
            <person name="Castelle C.J."/>
            <person name="Singh A."/>
            <person name="Wilkins M.J."/>
            <person name="Williams K.H."/>
            <person name="Banfield J.F."/>
        </authorList>
    </citation>
    <scope>NUCLEOTIDE SEQUENCE [LARGE SCALE GENOMIC DNA]</scope>
</reference>
<evidence type="ECO:0000313" key="3">
    <source>
        <dbReference type="Proteomes" id="UP000033995"/>
    </source>
</evidence>
<keyword evidence="1" id="KW-1133">Transmembrane helix</keyword>
<evidence type="ECO:0000256" key="1">
    <source>
        <dbReference type="SAM" id="Phobius"/>
    </source>
</evidence>
<keyword evidence="1" id="KW-0472">Membrane</keyword>
<dbReference type="AlphaFoldDB" id="A0A0G0C4X1"/>
<gene>
    <name evidence="2" type="ORF">UR38_C0012G0007</name>
</gene>
<evidence type="ECO:0000313" key="2">
    <source>
        <dbReference type="EMBL" id="KKP46285.1"/>
    </source>
</evidence>
<accession>A0A0G0C4X1</accession>
<dbReference type="EMBL" id="LBOZ01000012">
    <property type="protein sequence ID" value="KKP46285.1"/>
    <property type="molecule type" value="Genomic_DNA"/>
</dbReference>
<organism evidence="2 3">
    <name type="scientific">Candidatus Woesebacteria bacterium GW2011_GWA2_33_28</name>
    <dbReference type="NCBI Taxonomy" id="1618561"/>
    <lineage>
        <taxon>Bacteria</taxon>
        <taxon>Candidatus Woeseibacteriota</taxon>
    </lineage>
</organism>
<proteinExistence type="predicted"/>
<keyword evidence="1" id="KW-0812">Transmembrane</keyword>
<dbReference type="Proteomes" id="UP000033995">
    <property type="component" value="Unassembled WGS sequence"/>
</dbReference>